<comment type="catalytic activity">
    <reaction evidence="5">
        <text>L-glutamyl-tRNA(Gln) + L-glutamine + ATP + H2O = L-glutaminyl-tRNA(Gln) + L-glutamate + ADP + phosphate + H(+)</text>
        <dbReference type="Rhea" id="RHEA:17521"/>
        <dbReference type="Rhea" id="RHEA-COMP:9681"/>
        <dbReference type="Rhea" id="RHEA-COMP:9684"/>
        <dbReference type="ChEBI" id="CHEBI:15377"/>
        <dbReference type="ChEBI" id="CHEBI:15378"/>
        <dbReference type="ChEBI" id="CHEBI:29985"/>
        <dbReference type="ChEBI" id="CHEBI:30616"/>
        <dbReference type="ChEBI" id="CHEBI:43474"/>
        <dbReference type="ChEBI" id="CHEBI:58359"/>
        <dbReference type="ChEBI" id="CHEBI:78520"/>
        <dbReference type="ChEBI" id="CHEBI:78521"/>
        <dbReference type="ChEBI" id="CHEBI:456216"/>
        <dbReference type="EC" id="6.3.5.7"/>
    </reaction>
</comment>
<feature type="domain" description="Amidase" evidence="6">
    <location>
        <begin position="71"/>
        <end position="114"/>
    </location>
</feature>
<dbReference type="GO" id="GO:0005524">
    <property type="term" value="F:ATP binding"/>
    <property type="evidence" value="ECO:0007669"/>
    <property type="project" value="UniProtKB-KW"/>
</dbReference>
<dbReference type="GO" id="GO:0005739">
    <property type="term" value="C:mitochondrion"/>
    <property type="evidence" value="ECO:0007669"/>
    <property type="project" value="UniProtKB-SubCell"/>
</dbReference>
<reference evidence="7" key="1">
    <citation type="journal article" date="2011" name="Genome Biol.">
        <title>The draft genome of the carcinogenic human liver fluke Clonorchis sinensis.</title>
        <authorList>
            <person name="Wang X."/>
            <person name="Chen W."/>
            <person name="Huang Y."/>
            <person name="Sun J."/>
            <person name="Men J."/>
            <person name="Liu H."/>
            <person name="Luo F."/>
            <person name="Guo L."/>
            <person name="Lv X."/>
            <person name="Deng C."/>
            <person name="Zhou C."/>
            <person name="Fan Y."/>
            <person name="Li X."/>
            <person name="Huang L."/>
            <person name="Hu Y."/>
            <person name="Liang C."/>
            <person name="Hu X."/>
            <person name="Xu J."/>
            <person name="Yu X."/>
        </authorList>
    </citation>
    <scope>NUCLEOTIDE SEQUENCE [LARGE SCALE GENOMIC DNA]</scope>
    <source>
        <strain evidence="7">Henan</strain>
    </source>
</reference>
<keyword evidence="1 5" id="KW-0436">Ligase</keyword>
<feature type="domain" description="Amidase" evidence="6">
    <location>
        <begin position="183"/>
        <end position="629"/>
    </location>
</feature>
<dbReference type="GO" id="GO:0032543">
    <property type="term" value="P:mitochondrial translation"/>
    <property type="evidence" value="ECO:0007669"/>
    <property type="project" value="UniProtKB-UniRule"/>
</dbReference>
<gene>
    <name evidence="7" type="ORF">CLF_112119</name>
</gene>
<keyword evidence="2 5" id="KW-0547">Nucleotide-binding</keyword>
<dbReference type="GO" id="GO:0070681">
    <property type="term" value="P:glutaminyl-tRNAGln biosynthesis via transamidation"/>
    <property type="evidence" value="ECO:0007669"/>
    <property type="project" value="UniProtKB-UniRule"/>
</dbReference>
<reference key="2">
    <citation type="submission" date="2011-10" db="EMBL/GenBank/DDBJ databases">
        <title>The genome and transcriptome sequence of Clonorchis sinensis provide insights into the carcinogenic liver fluke.</title>
        <authorList>
            <person name="Wang X."/>
            <person name="Huang Y."/>
            <person name="Chen W."/>
            <person name="Liu H."/>
            <person name="Guo L."/>
            <person name="Chen Y."/>
            <person name="Luo F."/>
            <person name="Zhou W."/>
            <person name="Sun J."/>
            <person name="Mao Q."/>
            <person name="Liang P."/>
            <person name="Zhou C."/>
            <person name="Tian Y."/>
            <person name="Men J."/>
            <person name="Lv X."/>
            <person name="Huang L."/>
            <person name="Zhou J."/>
            <person name="Hu Y."/>
            <person name="Li R."/>
            <person name="Zhang F."/>
            <person name="Lei H."/>
            <person name="Li X."/>
            <person name="Hu X."/>
            <person name="Liang C."/>
            <person name="Xu J."/>
            <person name="Wu Z."/>
            <person name="Yu X."/>
        </authorList>
    </citation>
    <scope>NUCLEOTIDE SEQUENCE</scope>
    <source>
        <strain>Henan</strain>
    </source>
</reference>
<name>H2KT69_CLOSI</name>
<comment type="function">
    <text evidence="5">Allows the formation of correctly charged Gln-tRNA(Gln) through the transamidation of misacylated Glu-tRNA(Gln) in the mitochondria. The reaction takes place in the presence of glutamine and ATP through an activated gamma-phospho-Glu-tRNA(Gln).</text>
</comment>
<dbReference type="Proteomes" id="UP000008909">
    <property type="component" value="Unassembled WGS sequence"/>
</dbReference>
<dbReference type="PANTHER" id="PTHR11895:SF7">
    <property type="entry name" value="GLUTAMYL-TRNA(GLN) AMIDOTRANSFERASE SUBUNIT A, MITOCHONDRIAL"/>
    <property type="match status" value="1"/>
</dbReference>
<dbReference type="EC" id="6.3.5.7" evidence="5"/>
<dbReference type="EMBL" id="DF143713">
    <property type="protein sequence ID" value="GAA39408.2"/>
    <property type="molecule type" value="Genomic_DNA"/>
</dbReference>
<evidence type="ECO:0000313" key="8">
    <source>
        <dbReference type="Proteomes" id="UP000008909"/>
    </source>
</evidence>
<evidence type="ECO:0000259" key="6">
    <source>
        <dbReference type="Pfam" id="PF01425"/>
    </source>
</evidence>
<dbReference type="InterPro" id="IPR004412">
    <property type="entry name" value="GatA"/>
</dbReference>
<evidence type="ECO:0000256" key="2">
    <source>
        <dbReference type="ARBA" id="ARBA00022741"/>
    </source>
</evidence>
<dbReference type="InterPro" id="IPR000120">
    <property type="entry name" value="Amidase"/>
</dbReference>
<dbReference type="GO" id="GO:0050567">
    <property type="term" value="F:glutaminyl-tRNA synthase (glutamine-hydrolyzing) activity"/>
    <property type="evidence" value="ECO:0007669"/>
    <property type="project" value="UniProtKB-UniRule"/>
</dbReference>
<dbReference type="SUPFAM" id="SSF75304">
    <property type="entry name" value="Amidase signature (AS) enzymes"/>
    <property type="match status" value="2"/>
</dbReference>
<dbReference type="Gene3D" id="3.90.1300.10">
    <property type="entry name" value="Amidase signature (AS) domain"/>
    <property type="match status" value="2"/>
</dbReference>
<dbReference type="PANTHER" id="PTHR11895">
    <property type="entry name" value="TRANSAMIDASE"/>
    <property type="match status" value="1"/>
</dbReference>
<evidence type="ECO:0000256" key="5">
    <source>
        <dbReference type="HAMAP-Rule" id="MF_03150"/>
    </source>
</evidence>
<dbReference type="Pfam" id="PF01425">
    <property type="entry name" value="Amidase"/>
    <property type="match status" value="2"/>
</dbReference>
<dbReference type="HAMAP" id="MF_00120">
    <property type="entry name" value="GatA"/>
    <property type="match status" value="1"/>
</dbReference>
<keyword evidence="3 5" id="KW-0067">ATP-binding</keyword>
<evidence type="ECO:0000256" key="3">
    <source>
        <dbReference type="ARBA" id="ARBA00022840"/>
    </source>
</evidence>
<protein>
    <recommendedName>
        <fullName evidence="5">Glutamyl-tRNA(Gln) amidotransferase subunit A, mitochondrial</fullName>
        <shortName evidence="5">Glu-AdT subunit A</shortName>
        <ecNumber evidence="5">6.3.5.7</ecNumber>
    </recommendedName>
</protein>
<keyword evidence="7" id="KW-0808">Transferase</keyword>
<dbReference type="InterPro" id="IPR023631">
    <property type="entry name" value="Amidase_dom"/>
</dbReference>
<comment type="subunit">
    <text evidence="5">Subunit of the heterotrimeric GatCAB amidotransferase (AdT) complex, composed of A, B and C subunits.</text>
</comment>
<evidence type="ECO:0000313" key="7">
    <source>
        <dbReference type="EMBL" id="GAA39408.2"/>
    </source>
</evidence>
<comment type="subcellular location">
    <subcellularLocation>
        <location evidence="5">Mitochondrion</location>
    </subcellularLocation>
</comment>
<sequence>MIRGAIHHLHTAYRTRQLPPTDVYNFFASRIIADQMAYNTGESLSNFGITPTNSFISVVRNHTLPAVCDSSIIAGVPIGIKDNFCTDANRWNVPTTCASRALENFRPPYDAAMIRGAIHHLHTAYRTRQLPPTDVYNFFASRIIADQMAYNTGESLSNFGITPTNSFISVVRNQTLPAVCDSSIIAGVPIGIKDNFCTDANRWNVPTTCASRALENFRPPYDAAVVESLVEAKALLMGKTNMDEFAMGCGATEGRVSGPVLNPWSCRQTREDKSPVIAGGSSGGSAAAVAAGLCVAALASDTGGSARLPAAYCGVVGFKPTYGLVSRHGLIPLVNALDVPSLVTSCVADAASILSVWLRPSNTLARKLDATCLPLPESQLQQLHWDLRDIACSTSDCQISTGQVRIGIPVEYHVPGLTSETLTVWDRVAGWLADEFSCVVKSIRLPHNPMATTVYSVICAAEVASNMARYDGLKYGYRAKQGPDSSKASELQEDLNSTEALFAATRSQGFGDVVRGRILAGNFFLLRTQRDRHLDAARRLWRLIKEDFEKAFQDVDFLLTPVSLGPPTHLSDFTQLDNRTRTTLDDVCTVGANLAGVPALSLPICLSPSTGLPLSLQLIGPELSESRLLRLAASIESRAAFPKLVNVVKLLESM</sequence>
<keyword evidence="4 5" id="KW-0648">Protein biosynthesis</keyword>
<evidence type="ECO:0000256" key="4">
    <source>
        <dbReference type="ARBA" id="ARBA00022917"/>
    </source>
</evidence>
<keyword evidence="5" id="KW-0496">Mitochondrion</keyword>
<dbReference type="InterPro" id="IPR036928">
    <property type="entry name" value="AS_sf"/>
</dbReference>
<feature type="active site" description="Charge relay system" evidence="5">
    <location>
        <position position="281"/>
    </location>
</feature>
<dbReference type="GO" id="GO:0030956">
    <property type="term" value="C:glutamyl-tRNA(Gln) amidotransferase complex"/>
    <property type="evidence" value="ECO:0007669"/>
    <property type="project" value="UniProtKB-UniRule"/>
</dbReference>
<accession>H2KT69</accession>
<feature type="active site" description="Charge relay system" evidence="5">
    <location>
        <position position="193"/>
    </location>
</feature>
<comment type="similarity">
    <text evidence="5">Belongs to the amidase family. GatA subfamily.</text>
</comment>
<keyword evidence="8" id="KW-1185">Reference proteome</keyword>
<dbReference type="GO" id="GO:0016740">
    <property type="term" value="F:transferase activity"/>
    <property type="evidence" value="ECO:0007669"/>
    <property type="project" value="UniProtKB-KW"/>
</dbReference>
<organism evidence="7 8">
    <name type="scientific">Clonorchis sinensis</name>
    <name type="common">Chinese liver fluke</name>
    <dbReference type="NCBI Taxonomy" id="79923"/>
    <lineage>
        <taxon>Eukaryota</taxon>
        <taxon>Metazoa</taxon>
        <taxon>Spiralia</taxon>
        <taxon>Lophotrochozoa</taxon>
        <taxon>Platyhelminthes</taxon>
        <taxon>Trematoda</taxon>
        <taxon>Digenea</taxon>
        <taxon>Opisthorchiida</taxon>
        <taxon>Opisthorchiata</taxon>
        <taxon>Opisthorchiidae</taxon>
        <taxon>Clonorchis</taxon>
    </lineage>
</organism>
<feature type="active site" description="Acyl-ester intermediate" evidence="5">
    <location>
        <position position="305"/>
    </location>
</feature>
<evidence type="ECO:0000256" key="1">
    <source>
        <dbReference type="ARBA" id="ARBA00022598"/>
    </source>
</evidence>
<dbReference type="AlphaFoldDB" id="H2KT69"/>
<proteinExistence type="inferred from homology"/>